<evidence type="ECO:0008006" key="5">
    <source>
        <dbReference type="Google" id="ProtNLM"/>
    </source>
</evidence>
<dbReference type="RefSeq" id="WP_046004831.1">
    <property type="nucleotide sequence ID" value="NZ_JXYA01000020.1"/>
</dbReference>
<protein>
    <recommendedName>
        <fullName evidence="5">Phage shock protein A</fullName>
    </recommendedName>
</protein>
<dbReference type="GO" id="GO:0009271">
    <property type="term" value="P:phage shock"/>
    <property type="evidence" value="ECO:0007669"/>
    <property type="project" value="TreeGrafter"/>
</dbReference>
<feature type="coiled-coil region" evidence="2">
    <location>
        <begin position="26"/>
        <end position="188"/>
    </location>
</feature>
<dbReference type="AlphaFoldDB" id="A0A0F4QQ18"/>
<dbReference type="Pfam" id="PF04012">
    <property type="entry name" value="PspA_IM30"/>
    <property type="match status" value="1"/>
</dbReference>
<keyword evidence="4" id="KW-1185">Reference proteome</keyword>
<dbReference type="PANTHER" id="PTHR31088">
    <property type="entry name" value="MEMBRANE-ASSOCIATED PROTEIN VIPP1, CHLOROPLASTIC"/>
    <property type="match status" value="1"/>
</dbReference>
<dbReference type="OrthoDB" id="9779630at2"/>
<name>A0A0F4QQ18_9GAMM</name>
<dbReference type="InterPro" id="IPR007157">
    <property type="entry name" value="PspA_VIPP1"/>
</dbReference>
<dbReference type="EMBL" id="JXYA01000020">
    <property type="protein sequence ID" value="KJZ09350.1"/>
    <property type="molecule type" value="Genomic_DNA"/>
</dbReference>
<comment type="caution">
    <text evidence="3">The sequence shown here is derived from an EMBL/GenBank/DDBJ whole genome shotgun (WGS) entry which is preliminary data.</text>
</comment>
<reference evidence="3 4" key="1">
    <citation type="journal article" date="2015" name="BMC Genomics">
        <title>Genome mining reveals unlocked bioactive potential of marine Gram-negative bacteria.</title>
        <authorList>
            <person name="Machado H."/>
            <person name="Sonnenschein E.C."/>
            <person name="Melchiorsen J."/>
            <person name="Gram L."/>
        </authorList>
    </citation>
    <scope>NUCLEOTIDE SEQUENCE [LARGE SCALE GENOMIC DNA]</scope>
    <source>
        <strain evidence="3 4">S2471</strain>
    </source>
</reference>
<keyword evidence="2" id="KW-0175">Coiled coil</keyword>
<proteinExistence type="inferred from homology"/>
<dbReference type="PATRIC" id="fig|43658.5.peg.2116"/>
<comment type="similarity">
    <text evidence="1">Belongs to the PspA/Vipp/IM30 family.</text>
</comment>
<sequence length="221" mass="25472">MALIDRIEDLIKAEFNALLDKADDPKKNQRQILTQLEEALSECRSTVVQVICEQKALARRNQTLAKKAEQWQQQAEYALQKDREDLARAALLEKQKCQQAQQHIEDEAAQLQQAYDKLEQDAQTLTEKLNQLRHKEAQLARREDTATTQLKARSVASQQSIADALSRFEYLERKVERVEAEVDSYELVSKEQAQWQALETLAREEQVDKALAELKQKTQPA</sequence>
<accession>A0A0F4QQ18</accession>
<dbReference type="Proteomes" id="UP000033452">
    <property type="component" value="Unassembled WGS sequence"/>
</dbReference>
<organism evidence="3 4">
    <name type="scientific">Pseudoalteromonas rubra</name>
    <dbReference type="NCBI Taxonomy" id="43658"/>
    <lineage>
        <taxon>Bacteria</taxon>
        <taxon>Pseudomonadati</taxon>
        <taxon>Pseudomonadota</taxon>
        <taxon>Gammaproteobacteria</taxon>
        <taxon>Alteromonadales</taxon>
        <taxon>Pseudoalteromonadaceae</taxon>
        <taxon>Pseudoalteromonas</taxon>
    </lineage>
</organism>
<evidence type="ECO:0000256" key="2">
    <source>
        <dbReference type="SAM" id="Coils"/>
    </source>
</evidence>
<evidence type="ECO:0000313" key="3">
    <source>
        <dbReference type="EMBL" id="KJZ09350.1"/>
    </source>
</evidence>
<dbReference type="PANTHER" id="PTHR31088:SF6">
    <property type="entry name" value="PHAGE SHOCK PROTEIN A"/>
    <property type="match status" value="1"/>
</dbReference>
<gene>
    <name evidence="3" type="ORF">TW77_09970</name>
</gene>
<evidence type="ECO:0000256" key="1">
    <source>
        <dbReference type="ARBA" id="ARBA00043985"/>
    </source>
</evidence>
<dbReference type="GO" id="GO:0005829">
    <property type="term" value="C:cytosol"/>
    <property type="evidence" value="ECO:0007669"/>
    <property type="project" value="TreeGrafter"/>
</dbReference>
<evidence type="ECO:0000313" key="4">
    <source>
        <dbReference type="Proteomes" id="UP000033452"/>
    </source>
</evidence>